<sequence>MTAFLRISEKETRANGKRLSKRKDKRRRERRLVETEAGNGQQAQRIGQGTTSEHERQVVNRLRGAARPSLHLRWRKHCCAKSLVRGARWRSTPSLSLKADLSPLSRTVLYVRSTATPAMQLWHQRFHPRGLHAPPPNMAQYSMQMLLCSACTGTDACADVPGWWSCVSGGGCGCTSKEMDPGPPPLKSCTQHGTYDPAFSASPPGPPVQGYFRIPG</sequence>
<organism evidence="2 3">
    <name type="scientific">Trichoderma harzianum</name>
    <name type="common">Hypocrea lixii</name>
    <dbReference type="NCBI Taxonomy" id="5544"/>
    <lineage>
        <taxon>Eukaryota</taxon>
        <taxon>Fungi</taxon>
        <taxon>Dikarya</taxon>
        <taxon>Ascomycota</taxon>
        <taxon>Pezizomycotina</taxon>
        <taxon>Sordariomycetes</taxon>
        <taxon>Hypocreomycetidae</taxon>
        <taxon>Hypocreales</taxon>
        <taxon>Hypocreaceae</taxon>
        <taxon>Trichoderma</taxon>
    </lineage>
</organism>
<name>A0A0F9Z9D7_TRIHA</name>
<dbReference type="AlphaFoldDB" id="A0A0F9Z9D7"/>
<dbReference type="Proteomes" id="UP000034112">
    <property type="component" value="Unassembled WGS sequence"/>
</dbReference>
<feature type="compositionally biased region" description="Polar residues" evidence="1">
    <location>
        <begin position="38"/>
        <end position="51"/>
    </location>
</feature>
<protein>
    <submittedName>
        <fullName evidence="2">Uncharacterized protein</fullName>
    </submittedName>
</protein>
<accession>A0A0F9Z9D7</accession>
<gene>
    <name evidence="2" type="ORF">THAR02_10678</name>
</gene>
<comment type="caution">
    <text evidence="2">The sequence shown here is derived from an EMBL/GenBank/DDBJ whole genome shotgun (WGS) entry which is preliminary data.</text>
</comment>
<feature type="compositionally biased region" description="Basic residues" evidence="1">
    <location>
        <begin position="15"/>
        <end position="30"/>
    </location>
</feature>
<dbReference type="EMBL" id="JOKZ01000609">
    <property type="protein sequence ID" value="KKO97216.1"/>
    <property type="molecule type" value="Genomic_DNA"/>
</dbReference>
<proteinExistence type="predicted"/>
<feature type="region of interest" description="Disordered" evidence="1">
    <location>
        <begin position="13"/>
        <end position="55"/>
    </location>
</feature>
<reference evidence="3" key="1">
    <citation type="journal article" date="2015" name="Genome Announc.">
        <title>Draft whole-genome sequence of the biocontrol agent Trichoderma harzianum T6776.</title>
        <authorList>
            <person name="Baroncelli R."/>
            <person name="Piaggeschi G."/>
            <person name="Fiorini L."/>
            <person name="Bertolini E."/>
            <person name="Zapparata A."/>
            <person name="Pe M.E."/>
            <person name="Sarrocco S."/>
            <person name="Vannacci G."/>
        </authorList>
    </citation>
    <scope>NUCLEOTIDE SEQUENCE [LARGE SCALE GENOMIC DNA]</scope>
    <source>
        <strain evidence="3">T6776</strain>
    </source>
</reference>
<evidence type="ECO:0000313" key="2">
    <source>
        <dbReference type="EMBL" id="KKO97216.1"/>
    </source>
</evidence>
<evidence type="ECO:0000256" key="1">
    <source>
        <dbReference type="SAM" id="MobiDB-lite"/>
    </source>
</evidence>
<evidence type="ECO:0000313" key="3">
    <source>
        <dbReference type="Proteomes" id="UP000034112"/>
    </source>
</evidence>